<gene>
    <name evidence="2" type="ORF">SPIL2461_LOCUS227</name>
</gene>
<organism evidence="2 3">
    <name type="scientific">Symbiodinium pilosum</name>
    <name type="common">Dinoflagellate</name>
    <dbReference type="NCBI Taxonomy" id="2952"/>
    <lineage>
        <taxon>Eukaryota</taxon>
        <taxon>Sar</taxon>
        <taxon>Alveolata</taxon>
        <taxon>Dinophyceae</taxon>
        <taxon>Suessiales</taxon>
        <taxon>Symbiodiniaceae</taxon>
        <taxon>Symbiodinium</taxon>
    </lineage>
</organism>
<feature type="non-terminal residue" evidence="2">
    <location>
        <position position="1"/>
    </location>
</feature>
<reference evidence="2" key="1">
    <citation type="submission" date="2021-02" db="EMBL/GenBank/DDBJ databases">
        <authorList>
            <person name="Dougan E. K."/>
            <person name="Rhodes N."/>
            <person name="Thang M."/>
            <person name="Chan C."/>
        </authorList>
    </citation>
    <scope>NUCLEOTIDE SEQUENCE</scope>
</reference>
<evidence type="ECO:0000313" key="2">
    <source>
        <dbReference type="EMBL" id="CAE7152049.1"/>
    </source>
</evidence>
<evidence type="ECO:0000313" key="3">
    <source>
        <dbReference type="Proteomes" id="UP000649617"/>
    </source>
</evidence>
<dbReference type="AlphaFoldDB" id="A0A812IND9"/>
<evidence type="ECO:0000256" key="1">
    <source>
        <dbReference type="SAM" id="MobiDB-lite"/>
    </source>
</evidence>
<feature type="region of interest" description="Disordered" evidence="1">
    <location>
        <begin position="94"/>
        <end position="113"/>
    </location>
</feature>
<keyword evidence="3" id="KW-1185">Reference proteome</keyword>
<dbReference type="OrthoDB" id="424857at2759"/>
<dbReference type="EMBL" id="CAJNIZ010000042">
    <property type="protein sequence ID" value="CAE7152049.1"/>
    <property type="molecule type" value="Genomic_DNA"/>
</dbReference>
<sequence>MSAENIWNHLKAGDVWLCHQTVGVQRGHWWALMVESDNDMVLADAEADPKMLRIAVSHMRTICEAHPGATFFVLVSPENAEPRMHGEVYHLRGGGGPGKMHRKRPASATPLPHQAVSTPLRTIAATRTTCVECGAALQPWRALDCRVYGLHGCYAAKHMTHRCMTAFSRDFLEYHGTLQLRGCLSIHAIGFAQKEALWKDDNTHARWRHEYSAAQLYYNVLTAAEKMWSVLKPQARFQKLLEIDLEKPLGNDFVDAYTTTAIHEVVLDGHEKVSSVCYDNFPKHGGRPKADGAAKRRTNGWFMAVHPGKGLIVGLREMYHPENNAVAVQVMVEVTAEIHTVNCIVYDRMCSCLQAARSSTSLLMVKYWCIDKFHATGHGTNCPCSSLVHTRLERRLAKVNTSIAEQTFAWFRGYAGTFNTMSRETHYYVQKHNDLVMRQHIGHLNPWSKGR</sequence>
<proteinExistence type="predicted"/>
<comment type="caution">
    <text evidence="2">The sequence shown here is derived from an EMBL/GenBank/DDBJ whole genome shotgun (WGS) entry which is preliminary data.</text>
</comment>
<dbReference type="Proteomes" id="UP000649617">
    <property type="component" value="Unassembled WGS sequence"/>
</dbReference>
<protein>
    <submittedName>
        <fullName evidence="2">Uncharacterized protein</fullName>
    </submittedName>
</protein>
<name>A0A812IND9_SYMPI</name>
<accession>A0A812IND9</accession>